<dbReference type="PIRSF" id="PIRSF000193">
    <property type="entry name" value="Pyrrol-5-carb_rd"/>
    <property type="match status" value="1"/>
</dbReference>
<evidence type="ECO:0000256" key="4">
    <source>
        <dbReference type="ARBA" id="ARBA00058118"/>
    </source>
</evidence>
<dbReference type="Gene3D" id="1.10.3730.10">
    <property type="entry name" value="ProC C-terminal domain-like"/>
    <property type="match status" value="1"/>
</dbReference>
<dbReference type="InterPro" id="IPR028939">
    <property type="entry name" value="P5C_Rdtase_cat_N"/>
</dbReference>
<keyword evidence="9" id="KW-0812">Transmembrane</keyword>
<dbReference type="HAMAP" id="MF_01925">
    <property type="entry name" value="P5C_reductase"/>
    <property type="match status" value="1"/>
</dbReference>
<comment type="pathway">
    <text evidence="5 8">Amino-acid biosynthesis; L-proline biosynthesis; L-proline from L-glutamate 5-semialdehyde: step 1/1.</text>
</comment>
<evidence type="ECO:0000259" key="10">
    <source>
        <dbReference type="Pfam" id="PF03807"/>
    </source>
</evidence>
<comment type="similarity">
    <text evidence="1 5 8">Belongs to the pyrroline-5-carboxylate reductase family.</text>
</comment>
<dbReference type="SUPFAM" id="SSF51735">
    <property type="entry name" value="NAD(P)-binding Rossmann-fold domains"/>
    <property type="match status" value="1"/>
</dbReference>
<comment type="subcellular location">
    <subcellularLocation>
        <location evidence="5">Cytoplasm</location>
    </subcellularLocation>
</comment>
<keyword evidence="3 5" id="KW-0560">Oxidoreductase</keyword>
<dbReference type="GO" id="GO:0055129">
    <property type="term" value="P:L-proline biosynthetic process"/>
    <property type="evidence" value="ECO:0007669"/>
    <property type="project" value="UniProtKB-UniRule"/>
</dbReference>
<dbReference type="PANTHER" id="PTHR11645:SF0">
    <property type="entry name" value="PYRROLINE-5-CARBOXYLATE REDUCTASE 3"/>
    <property type="match status" value="1"/>
</dbReference>
<evidence type="ECO:0000256" key="2">
    <source>
        <dbReference type="ARBA" id="ARBA00022857"/>
    </source>
</evidence>
<evidence type="ECO:0000256" key="7">
    <source>
        <dbReference type="PIRSR" id="PIRSR000193-1"/>
    </source>
</evidence>
<evidence type="ECO:0000259" key="11">
    <source>
        <dbReference type="Pfam" id="PF14748"/>
    </source>
</evidence>
<dbReference type="Gene3D" id="3.40.50.720">
    <property type="entry name" value="NAD(P)-binding Rossmann-like Domain"/>
    <property type="match status" value="1"/>
</dbReference>
<reference evidence="12 13" key="1">
    <citation type="submission" date="2016-07" db="EMBL/GenBank/DDBJ databases">
        <title>High microdiversification within the ubiquitous acI lineage of Actinobacteria.</title>
        <authorList>
            <person name="Neuenschwander S.M."/>
            <person name="Salcher M."/>
            <person name="Ghai R."/>
            <person name="Pernthaler J."/>
        </authorList>
    </citation>
    <scope>NUCLEOTIDE SEQUENCE [LARGE SCALE GENOMIC DNA]</scope>
    <source>
        <strain evidence="12">MMS-21-148</strain>
    </source>
</reference>
<organism evidence="12 13">
    <name type="scientific">Candidatus Planktophila lacus</name>
    <dbReference type="NCBI Taxonomy" id="1884913"/>
    <lineage>
        <taxon>Bacteria</taxon>
        <taxon>Bacillati</taxon>
        <taxon>Actinomycetota</taxon>
        <taxon>Actinomycetes</taxon>
        <taxon>Candidatus Nanopelagicales</taxon>
        <taxon>Candidatus Nanopelagicaceae</taxon>
        <taxon>Candidatus Planktophila</taxon>
    </lineage>
</organism>
<dbReference type="FunFam" id="1.10.3730.10:FF:000001">
    <property type="entry name" value="Pyrroline-5-carboxylate reductase"/>
    <property type="match status" value="1"/>
</dbReference>
<keyword evidence="2 5" id="KW-0521">NADP</keyword>
<dbReference type="GO" id="GO:0005737">
    <property type="term" value="C:cytoplasm"/>
    <property type="evidence" value="ECO:0007669"/>
    <property type="project" value="UniProtKB-SubCell"/>
</dbReference>
<dbReference type="EMBL" id="CP016769">
    <property type="protein sequence ID" value="ASY11134.1"/>
    <property type="molecule type" value="Genomic_DNA"/>
</dbReference>
<keyword evidence="13" id="KW-1185">Reference proteome</keyword>
<keyword evidence="9" id="KW-1133">Transmembrane helix</keyword>
<evidence type="ECO:0000313" key="12">
    <source>
        <dbReference type="EMBL" id="ASY11134.1"/>
    </source>
</evidence>
<feature type="transmembrane region" description="Helical" evidence="9">
    <location>
        <begin position="12"/>
        <end position="34"/>
    </location>
</feature>
<dbReference type="InterPro" id="IPR008927">
    <property type="entry name" value="6-PGluconate_DH-like_C_sf"/>
</dbReference>
<sequence length="274" mass="28418">MANSEKSLIDSKVAVIGAGVMGEALISALITYGVKPTNITISEKREERAAELISRYKVANADLATNVAQSDLILLVVKPQDMATVLAEIAPVISKGVLVISFVAGKQIRGIADIIGTSANPVIRVMPNTPTLVGAGMSAISCCGLVSPEQRAFTLGFLGAVGKVIEVDEDLQDAVTATSGSGPAYFFRFVEAMVDGAVALGLSKEDATTLTIQTIVGAAKLLDQSGDSPTTLREKVTSPNGTTFAALNSFNDSEISATVAKAMKAARDRSQELA</sequence>
<dbReference type="PROSITE" id="PS00521">
    <property type="entry name" value="P5CR"/>
    <property type="match status" value="1"/>
</dbReference>
<keyword evidence="5" id="KW-0963">Cytoplasm</keyword>
<dbReference type="EC" id="1.5.1.2" evidence="5 6"/>
<keyword evidence="5 8" id="KW-0028">Amino-acid biosynthesis</keyword>
<proteinExistence type="inferred from homology"/>
<comment type="catalytic activity">
    <reaction evidence="5">
        <text>L-proline + NAD(+) = (S)-1-pyrroline-5-carboxylate + NADH + 2 H(+)</text>
        <dbReference type="Rhea" id="RHEA:14105"/>
        <dbReference type="ChEBI" id="CHEBI:15378"/>
        <dbReference type="ChEBI" id="CHEBI:17388"/>
        <dbReference type="ChEBI" id="CHEBI:57540"/>
        <dbReference type="ChEBI" id="CHEBI:57945"/>
        <dbReference type="ChEBI" id="CHEBI:60039"/>
        <dbReference type="EC" id="1.5.1.2"/>
    </reaction>
</comment>
<dbReference type="KEGG" id="plan:A1s21148_06545"/>
<dbReference type="SUPFAM" id="SSF48179">
    <property type="entry name" value="6-phosphogluconate dehydrogenase C-terminal domain-like"/>
    <property type="match status" value="1"/>
</dbReference>
<dbReference type="InterPro" id="IPR053790">
    <property type="entry name" value="P5CR-like_CS"/>
</dbReference>
<dbReference type="GO" id="GO:0004735">
    <property type="term" value="F:pyrroline-5-carboxylate reductase activity"/>
    <property type="evidence" value="ECO:0007669"/>
    <property type="project" value="UniProtKB-UniRule"/>
</dbReference>
<name>A0AAD0E432_9ACTN</name>
<evidence type="ECO:0000256" key="5">
    <source>
        <dbReference type="HAMAP-Rule" id="MF_01925"/>
    </source>
</evidence>
<gene>
    <name evidence="5" type="primary">proC</name>
    <name evidence="12" type="ORF">A1s21148_06545</name>
</gene>
<evidence type="ECO:0000256" key="9">
    <source>
        <dbReference type="SAM" id="Phobius"/>
    </source>
</evidence>
<feature type="domain" description="Pyrroline-5-carboxylate reductase catalytic N-terminal" evidence="10">
    <location>
        <begin position="12"/>
        <end position="105"/>
    </location>
</feature>
<feature type="binding site" evidence="7">
    <location>
        <begin position="16"/>
        <end position="21"/>
    </location>
    <ligand>
        <name>NADP(+)</name>
        <dbReference type="ChEBI" id="CHEBI:58349"/>
    </ligand>
</feature>
<keyword evidence="9" id="KW-0472">Membrane</keyword>
<comment type="function">
    <text evidence="4 5">Catalyzes the reduction of 1-pyrroline-5-carboxylate (PCA) to L-proline.</text>
</comment>
<dbReference type="PANTHER" id="PTHR11645">
    <property type="entry name" value="PYRROLINE-5-CARBOXYLATE REDUCTASE"/>
    <property type="match status" value="1"/>
</dbReference>
<dbReference type="InterPro" id="IPR029036">
    <property type="entry name" value="P5CR_dimer"/>
</dbReference>
<dbReference type="RefSeq" id="WP_095671615.1">
    <property type="nucleotide sequence ID" value="NZ_CP016769.1"/>
</dbReference>
<evidence type="ECO:0000256" key="1">
    <source>
        <dbReference type="ARBA" id="ARBA00005525"/>
    </source>
</evidence>
<dbReference type="InterPro" id="IPR000304">
    <property type="entry name" value="Pyrroline-COOH_reductase"/>
</dbReference>
<evidence type="ECO:0000256" key="8">
    <source>
        <dbReference type="RuleBase" id="RU003903"/>
    </source>
</evidence>
<dbReference type="NCBIfam" id="TIGR00112">
    <property type="entry name" value="proC"/>
    <property type="match status" value="1"/>
</dbReference>
<dbReference type="InterPro" id="IPR036291">
    <property type="entry name" value="NAD(P)-bd_dom_sf"/>
</dbReference>
<dbReference type="Proteomes" id="UP000217144">
    <property type="component" value="Chromosome"/>
</dbReference>
<accession>A0AAD0E432</accession>
<evidence type="ECO:0000313" key="13">
    <source>
        <dbReference type="Proteomes" id="UP000217144"/>
    </source>
</evidence>
<dbReference type="AlphaFoldDB" id="A0AAD0E432"/>
<comment type="catalytic activity">
    <reaction evidence="5 8">
        <text>L-proline + NADP(+) = (S)-1-pyrroline-5-carboxylate + NADPH + 2 H(+)</text>
        <dbReference type="Rhea" id="RHEA:14109"/>
        <dbReference type="ChEBI" id="CHEBI:15378"/>
        <dbReference type="ChEBI" id="CHEBI:17388"/>
        <dbReference type="ChEBI" id="CHEBI:57783"/>
        <dbReference type="ChEBI" id="CHEBI:58349"/>
        <dbReference type="ChEBI" id="CHEBI:60039"/>
        <dbReference type="EC" id="1.5.1.2"/>
    </reaction>
</comment>
<protein>
    <recommendedName>
        <fullName evidence="5 6">Pyrroline-5-carboxylate reductase</fullName>
        <shortName evidence="5">P5C reductase</shortName>
        <shortName evidence="5">P5CR</shortName>
        <ecNumber evidence="5 6">1.5.1.2</ecNumber>
    </recommendedName>
    <alternativeName>
        <fullName evidence="5">PCA reductase</fullName>
    </alternativeName>
</protein>
<evidence type="ECO:0000256" key="6">
    <source>
        <dbReference type="NCBIfam" id="TIGR00112"/>
    </source>
</evidence>
<feature type="domain" description="Pyrroline-5-carboxylate reductase dimerisation" evidence="11">
    <location>
        <begin position="169"/>
        <end position="273"/>
    </location>
</feature>
<keyword evidence="5 8" id="KW-0641">Proline biosynthesis</keyword>
<dbReference type="Pfam" id="PF03807">
    <property type="entry name" value="F420_oxidored"/>
    <property type="match status" value="1"/>
</dbReference>
<dbReference type="Pfam" id="PF14748">
    <property type="entry name" value="P5CR_dimer"/>
    <property type="match status" value="1"/>
</dbReference>
<evidence type="ECO:0000256" key="3">
    <source>
        <dbReference type="ARBA" id="ARBA00023002"/>
    </source>
</evidence>